<sequence length="146" mass="16546">MKYMYGTIVFVHVVSAVLSIGPLFLLMPSIKRLRNVDVSSESAFLSVIHVIIRIVMHAGHALVISGVLLILIGPWPWYTSWVIATLAVLLLSGVFLSTGFTKVLRRYYLPESDKGEILTVLNRTSWIYIGLMLVMLWLMVQKPMLW</sequence>
<feature type="transmembrane region" description="Helical" evidence="1">
    <location>
        <begin position="47"/>
        <end position="72"/>
    </location>
</feature>
<evidence type="ECO:0000313" key="2">
    <source>
        <dbReference type="EMBL" id="MDN4606931.1"/>
    </source>
</evidence>
<proteinExistence type="predicted"/>
<protein>
    <recommendedName>
        <fullName evidence="4">DUF2269 family protein</fullName>
    </recommendedName>
</protein>
<dbReference type="RefSeq" id="WP_301242476.1">
    <property type="nucleotide sequence ID" value="NZ_JAROCC010000003.1"/>
</dbReference>
<keyword evidence="1" id="KW-1133">Transmembrane helix</keyword>
<comment type="caution">
    <text evidence="2">The sequence shown here is derived from an EMBL/GenBank/DDBJ whole genome shotgun (WGS) entry which is preliminary data.</text>
</comment>
<dbReference type="EMBL" id="JAROCC010000003">
    <property type="protein sequence ID" value="MDN4606931.1"/>
    <property type="molecule type" value="Genomic_DNA"/>
</dbReference>
<evidence type="ECO:0000313" key="3">
    <source>
        <dbReference type="Proteomes" id="UP001175097"/>
    </source>
</evidence>
<keyword evidence="1" id="KW-0472">Membrane</keyword>
<keyword evidence="1" id="KW-0812">Transmembrane</keyword>
<name>A0ABT8JQT4_9BACL</name>
<organism evidence="2 3">
    <name type="scientific">Sporosarcina highlanderae</name>
    <dbReference type="NCBI Taxonomy" id="3035916"/>
    <lineage>
        <taxon>Bacteria</taxon>
        <taxon>Bacillati</taxon>
        <taxon>Bacillota</taxon>
        <taxon>Bacilli</taxon>
        <taxon>Bacillales</taxon>
        <taxon>Caryophanaceae</taxon>
        <taxon>Sporosarcina</taxon>
    </lineage>
</organism>
<gene>
    <name evidence="2" type="ORF">P5G49_05485</name>
</gene>
<keyword evidence="3" id="KW-1185">Reference proteome</keyword>
<feature type="transmembrane region" description="Helical" evidence="1">
    <location>
        <begin position="120"/>
        <end position="140"/>
    </location>
</feature>
<feature type="transmembrane region" description="Helical" evidence="1">
    <location>
        <begin position="78"/>
        <end position="100"/>
    </location>
</feature>
<reference evidence="2" key="1">
    <citation type="submission" date="2023-03" db="EMBL/GenBank/DDBJ databases">
        <title>MT1 and MT2 Draft Genomes of Novel Species.</title>
        <authorList>
            <person name="Venkateswaran K."/>
        </authorList>
    </citation>
    <scope>NUCLEOTIDE SEQUENCE</scope>
    <source>
        <strain evidence="2">F6_3S_P_2</strain>
    </source>
</reference>
<evidence type="ECO:0008006" key="4">
    <source>
        <dbReference type="Google" id="ProtNLM"/>
    </source>
</evidence>
<evidence type="ECO:0000256" key="1">
    <source>
        <dbReference type="SAM" id="Phobius"/>
    </source>
</evidence>
<feature type="transmembrane region" description="Helical" evidence="1">
    <location>
        <begin position="6"/>
        <end position="26"/>
    </location>
</feature>
<accession>A0ABT8JQT4</accession>
<dbReference type="Proteomes" id="UP001175097">
    <property type="component" value="Unassembled WGS sequence"/>
</dbReference>